<evidence type="ECO:0000256" key="9">
    <source>
        <dbReference type="SAM" id="MobiDB-lite"/>
    </source>
</evidence>
<dbReference type="GO" id="GO:0005886">
    <property type="term" value="C:plasma membrane"/>
    <property type="evidence" value="ECO:0007669"/>
    <property type="project" value="UniProtKB-SubCell"/>
</dbReference>
<feature type="transmembrane region" description="Helical" evidence="8">
    <location>
        <begin position="358"/>
        <end position="388"/>
    </location>
</feature>
<dbReference type="Gene3D" id="1.10.3720.10">
    <property type="entry name" value="MetI-like"/>
    <property type="match status" value="2"/>
</dbReference>
<evidence type="ECO:0000256" key="1">
    <source>
        <dbReference type="ARBA" id="ARBA00004429"/>
    </source>
</evidence>
<evidence type="ECO:0000256" key="4">
    <source>
        <dbReference type="ARBA" id="ARBA00022519"/>
    </source>
</evidence>
<keyword evidence="7 8" id="KW-0472">Membrane</keyword>
<feature type="transmembrane region" description="Helical" evidence="8">
    <location>
        <begin position="207"/>
        <end position="225"/>
    </location>
</feature>
<evidence type="ECO:0000256" key="3">
    <source>
        <dbReference type="ARBA" id="ARBA00022475"/>
    </source>
</evidence>
<reference evidence="11" key="1">
    <citation type="submission" date="2024-07" db="EMBL/GenBank/DDBJ databases">
        <authorList>
            <person name="fu j."/>
        </authorList>
    </citation>
    <scope>NUCLEOTIDE SEQUENCE</scope>
    <source>
        <strain evidence="11">P10A9</strain>
    </source>
</reference>
<evidence type="ECO:0000256" key="8">
    <source>
        <dbReference type="RuleBase" id="RU363032"/>
    </source>
</evidence>
<sequence length="608" mass="65263">MSANAPVRQLLRSPLFVVVGIVLVWFSAAFLVYPTLRVLTTVFAPEGQVSFSAFERLLSSQRAMTSLRNSFLLAVVLSVTVNAVGIAIVLLTRYFAIRGARLLWLGYATTLVYGGIVLVAGYKFIYGEHGFLTKLAVNLVPSLDPGWFSGMFAVVFVMTFATTGHHLLFLGNALSKVDFGTIEAARMMGASEWTVLRRVVLPTLMPTVYALTILTFLGGLGALAAPQVLGGTDSQTITPMILTFANAPASRDLAATLALVLGLATVALLALLNRLEKGGTYFSVAKVPAPMQKQRIANPFARAAAHVLAYALFVVYAVPPVLIVLFSFTDAASIQGASLTWGSFTLDNYVRALTDYAALWPFLVSIGYAAVATAVVVIGILFVARALTRFRGPVAAAIEYVLHLPWILPSTLIALGLILAYDHKEWIVGNMVLTGTVGLLAIAYIIHKIPFTLRMLKAAFTAVPDQLDEAAAILGAGQFTRFRRVILPIVAPAAAAIAALNFNSLLDEYDTAVFLAHPLYQPLGIVIKNATSEDTMSDATALTFVYTVILMVISGITMWLVYGRGASRPAKRRRRAPAPAEPRAERPAEPAVEPVPQTEPALAGTPKE</sequence>
<evidence type="ECO:0000256" key="5">
    <source>
        <dbReference type="ARBA" id="ARBA00022692"/>
    </source>
</evidence>
<evidence type="ECO:0000256" key="2">
    <source>
        <dbReference type="ARBA" id="ARBA00022448"/>
    </source>
</evidence>
<keyword evidence="2 8" id="KW-0813">Transport</keyword>
<proteinExistence type="inferred from homology"/>
<feature type="transmembrane region" description="Helical" evidence="8">
    <location>
        <begin position="400"/>
        <end position="421"/>
    </location>
</feature>
<feature type="transmembrane region" description="Helical" evidence="8">
    <location>
        <begin position="541"/>
        <end position="562"/>
    </location>
</feature>
<dbReference type="PROSITE" id="PS50928">
    <property type="entry name" value="ABC_TM1"/>
    <property type="match status" value="2"/>
</dbReference>
<feature type="compositionally biased region" description="Low complexity" evidence="9">
    <location>
        <begin position="589"/>
        <end position="601"/>
    </location>
</feature>
<keyword evidence="4" id="KW-0997">Cell inner membrane</keyword>
<feature type="transmembrane region" description="Helical" evidence="8">
    <location>
        <begin position="253"/>
        <end position="272"/>
    </location>
</feature>
<comment type="similarity">
    <text evidence="8">Belongs to the binding-protein-dependent transport system permease family.</text>
</comment>
<dbReference type="GO" id="GO:0055085">
    <property type="term" value="P:transmembrane transport"/>
    <property type="evidence" value="ECO:0007669"/>
    <property type="project" value="InterPro"/>
</dbReference>
<evidence type="ECO:0000313" key="11">
    <source>
        <dbReference type="EMBL" id="XDP44862.1"/>
    </source>
</evidence>
<feature type="transmembrane region" description="Helical" evidence="8">
    <location>
        <begin position="12"/>
        <end position="33"/>
    </location>
</feature>
<comment type="subcellular location">
    <subcellularLocation>
        <location evidence="1">Cell inner membrane</location>
        <topology evidence="1">Multi-pass membrane protein</topology>
    </subcellularLocation>
    <subcellularLocation>
        <location evidence="8">Cell membrane</location>
        <topology evidence="8">Multi-pass membrane protein</topology>
    </subcellularLocation>
</comment>
<dbReference type="PANTHER" id="PTHR43357">
    <property type="entry name" value="INNER MEMBRANE ABC TRANSPORTER PERMEASE PROTEIN YDCV"/>
    <property type="match status" value="1"/>
</dbReference>
<dbReference type="SUPFAM" id="SSF161098">
    <property type="entry name" value="MetI-like"/>
    <property type="match status" value="2"/>
</dbReference>
<dbReference type="EMBL" id="CP163302">
    <property type="protein sequence ID" value="XDP44862.1"/>
    <property type="molecule type" value="Genomic_DNA"/>
</dbReference>
<feature type="transmembrane region" description="Helical" evidence="8">
    <location>
        <begin position="427"/>
        <end position="447"/>
    </location>
</feature>
<evidence type="ECO:0000256" key="7">
    <source>
        <dbReference type="ARBA" id="ARBA00023136"/>
    </source>
</evidence>
<keyword evidence="6 8" id="KW-1133">Transmembrane helix</keyword>
<feature type="domain" description="ABC transmembrane type-1" evidence="10">
    <location>
        <begin position="362"/>
        <end position="557"/>
    </location>
</feature>
<feature type="transmembrane region" description="Helical" evidence="8">
    <location>
        <begin position="103"/>
        <end position="126"/>
    </location>
</feature>
<dbReference type="CDD" id="cd06261">
    <property type="entry name" value="TM_PBP2"/>
    <property type="match status" value="2"/>
</dbReference>
<feature type="transmembrane region" description="Helical" evidence="8">
    <location>
        <begin position="303"/>
        <end position="328"/>
    </location>
</feature>
<dbReference type="Pfam" id="PF00528">
    <property type="entry name" value="BPD_transp_1"/>
    <property type="match status" value="2"/>
</dbReference>
<feature type="domain" description="ABC transmembrane type-1" evidence="10">
    <location>
        <begin position="67"/>
        <end position="272"/>
    </location>
</feature>
<dbReference type="RefSeq" id="WP_369045476.1">
    <property type="nucleotide sequence ID" value="NZ_CP163302.1"/>
</dbReference>
<dbReference type="InterPro" id="IPR035906">
    <property type="entry name" value="MetI-like_sf"/>
</dbReference>
<feature type="transmembrane region" description="Helical" evidence="8">
    <location>
        <begin position="146"/>
        <end position="170"/>
    </location>
</feature>
<keyword evidence="3" id="KW-1003">Cell membrane</keyword>
<dbReference type="KEGG" id="spue:AB5L97_16570"/>
<protein>
    <submittedName>
        <fullName evidence="11">ABC transporter permease</fullName>
    </submittedName>
</protein>
<dbReference type="InterPro" id="IPR000515">
    <property type="entry name" value="MetI-like"/>
</dbReference>
<organism evidence="11">
    <name type="scientific">Sinomonas puerhi</name>
    <dbReference type="NCBI Taxonomy" id="3238584"/>
    <lineage>
        <taxon>Bacteria</taxon>
        <taxon>Bacillati</taxon>
        <taxon>Actinomycetota</taxon>
        <taxon>Actinomycetes</taxon>
        <taxon>Micrococcales</taxon>
        <taxon>Micrococcaceae</taxon>
        <taxon>Sinomonas</taxon>
    </lineage>
</organism>
<evidence type="ECO:0000256" key="6">
    <source>
        <dbReference type="ARBA" id="ARBA00022989"/>
    </source>
</evidence>
<gene>
    <name evidence="11" type="ORF">AB5L97_16570</name>
</gene>
<feature type="region of interest" description="Disordered" evidence="9">
    <location>
        <begin position="568"/>
        <end position="608"/>
    </location>
</feature>
<dbReference type="PANTHER" id="PTHR43357:SF4">
    <property type="entry name" value="INNER MEMBRANE ABC TRANSPORTER PERMEASE PROTEIN YDCV"/>
    <property type="match status" value="1"/>
</dbReference>
<name>A0AB39L3Z8_9MICC</name>
<feature type="transmembrane region" description="Helical" evidence="8">
    <location>
        <begin position="485"/>
        <end position="506"/>
    </location>
</feature>
<feature type="transmembrane region" description="Helical" evidence="8">
    <location>
        <begin position="71"/>
        <end position="91"/>
    </location>
</feature>
<evidence type="ECO:0000259" key="10">
    <source>
        <dbReference type="PROSITE" id="PS50928"/>
    </source>
</evidence>
<dbReference type="AlphaFoldDB" id="A0AB39L3Z8"/>
<keyword evidence="5 8" id="KW-0812">Transmembrane</keyword>
<accession>A0AB39L3Z8</accession>